<sequence length="39" mass="4271">MRSVQSDELPIQRLKAHDQIGARLAAGLVSETPSTQPRI</sequence>
<comment type="caution">
    <text evidence="1">The sequence shown here is derived from an EMBL/GenBank/DDBJ whole genome shotgun (WGS) entry which is preliminary data.</text>
</comment>
<evidence type="ECO:0000313" key="2">
    <source>
        <dbReference type="Proteomes" id="UP000194546"/>
    </source>
</evidence>
<accession>A0A242MSY0</accession>
<dbReference type="AlphaFoldDB" id="A0A242MSY0"/>
<proteinExistence type="predicted"/>
<evidence type="ECO:0000313" key="1">
    <source>
        <dbReference type="EMBL" id="OTP74483.1"/>
    </source>
</evidence>
<dbReference type="EMBL" id="NBTY01000084">
    <property type="protein sequence ID" value="OTP74483.1"/>
    <property type="molecule type" value="Genomic_DNA"/>
</dbReference>
<protein>
    <submittedName>
        <fullName evidence="1">Uncharacterized protein</fullName>
    </submittedName>
</protein>
<organism evidence="1 2">
    <name type="scientific">Caballeronia sordidicola</name>
    <name type="common">Burkholderia sordidicola</name>
    <dbReference type="NCBI Taxonomy" id="196367"/>
    <lineage>
        <taxon>Bacteria</taxon>
        <taxon>Pseudomonadati</taxon>
        <taxon>Pseudomonadota</taxon>
        <taxon>Betaproteobacteria</taxon>
        <taxon>Burkholderiales</taxon>
        <taxon>Burkholderiaceae</taxon>
        <taxon>Caballeronia</taxon>
    </lineage>
</organism>
<dbReference type="Proteomes" id="UP000194546">
    <property type="component" value="Unassembled WGS sequence"/>
</dbReference>
<name>A0A242MSY0_CABSO</name>
<gene>
    <name evidence="1" type="ORF">PAMC26510_16265</name>
</gene>
<reference evidence="1 2" key="1">
    <citation type="submission" date="2017-03" db="EMBL/GenBank/DDBJ databases">
        <title>Genome analysis of strain PAMC 26510.</title>
        <authorList>
            <person name="Oh H.-M."/>
            <person name="Yang J.-A."/>
        </authorList>
    </citation>
    <scope>NUCLEOTIDE SEQUENCE [LARGE SCALE GENOMIC DNA]</scope>
    <source>
        <strain evidence="1 2">PAMC 26510</strain>
    </source>
</reference>